<evidence type="ECO:0000313" key="3">
    <source>
        <dbReference type="EMBL" id="QED37520.1"/>
    </source>
</evidence>
<name>A0A5B8YHU9_9FLAO</name>
<dbReference type="OrthoDB" id="9798539at2"/>
<dbReference type="Pfam" id="PF13449">
    <property type="entry name" value="Phytase-like"/>
    <property type="match status" value="1"/>
</dbReference>
<keyword evidence="1" id="KW-0732">Signal</keyword>
<evidence type="ECO:0000256" key="1">
    <source>
        <dbReference type="SAM" id="SignalP"/>
    </source>
</evidence>
<dbReference type="RefSeq" id="WP_146832804.1">
    <property type="nucleotide sequence ID" value="NZ_CP042476.1"/>
</dbReference>
<keyword evidence="4" id="KW-1185">Reference proteome</keyword>
<dbReference type="PROSITE" id="PS51257">
    <property type="entry name" value="PROKAR_LIPOPROTEIN"/>
    <property type="match status" value="1"/>
</dbReference>
<accession>A0A5B8YHU9</accession>
<protein>
    <submittedName>
        <fullName evidence="3">Esterase-like activity of phytase family protein</fullName>
    </submittedName>
</protein>
<dbReference type="AlphaFoldDB" id="A0A5B8YHU9"/>
<dbReference type="InterPro" id="IPR027372">
    <property type="entry name" value="Phytase-like_dom"/>
</dbReference>
<evidence type="ECO:0000259" key="2">
    <source>
        <dbReference type="Pfam" id="PF13449"/>
    </source>
</evidence>
<gene>
    <name evidence="3" type="ORF">FK178_07190</name>
</gene>
<evidence type="ECO:0000313" key="4">
    <source>
        <dbReference type="Proteomes" id="UP000321954"/>
    </source>
</evidence>
<proteinExistence type="predicted"/>
<feature type="signal peptide" evidence="1">
    <location>
        <begin position="1"/>
        <end position="18"/>
    </location>
</feature>
<feature type="chain" id="PRO_5022949321" evidence="1">
    <location>
        <begin position="19"/>
        <end position="373"/>
    </location>
</feature>
<dbReference type="KEGG" id="anp:FK178_07190"/>
<dbReference type="EMBL" id="CP042476">
    <property type="protein sequence ID" value="QED37520.1"/>
    <property type="molecule type" value="Genomic_DNA"/>
</dbReference>
<sequence length="373" mass="41742">MKKPLFFLLILLLTTACGTPKKIYNDSLRITFLDDFIIPSNLQFEGTTVGGLSGIDYANGTYYLVCDHSGNPRFYTANIELKGKKIDTVILTGVTSLERTSSFLRDKTLDLEAIRNNEKTGSIVLTSEGSIQNGKDPSIFEVAKDGSYISHFNLPAYFLAEGEQKPRNNGVFEGLAESYDTYAWWAGMELPLVEDGSKPKLFPTKSPIRITRFEKESREASRQFILQLGNITKIPWLYFAVNGLTELLEYAPDRFLVLERAFSAGHGTNGNTVRLFDIDARGSTNTLGHTNLRKADYSEASKKLVFNFKHIRKDLKEKIIDNIEGMTFGPDLPNGNKTLLLVSDDNFSSLGRQITQIILLEVEIRSPGITNLK</sequence>
<dbReference type="Proteomes" id="UP000321954">
    <property type="component" value="Chromosome"/>
</dbReference>
<organism evidence="3 4">
    <name type="scientific">Antarcticibacterium arcticum</name>
    <dbReference type="NCBI Taxonomy" id="2585771"/>
    <lineage>
        <taxon>Bacteria</taxon>
        <taxon>Pseudomonadati</taxon>
        <taxon>Bacteroidota</taxon>
        <taxon>Flavobacteriia</taxon>
        <taxon>Flavobacteriales</taxon>
        <taxon>Flavobacteriaceae</taxon>
        <taxon>Antarcticibacterium</taxon>
    </lineage>
</organism>
<reference evidence="3 4" key="1">
    <citation type="submission" date="2019-08" db="EMBL/GenBank/DDBJ databases">
        <title>Antarcticibacterium arcticum sp. nov., a bacterium isolated from marine sediment of the Canadian Beaufort Sea.</title>
        <authorList>
            <person name="Lee Y.M."/>
            <person name="Baek K."/>
            <person name="Lee D.-H."/>
            <person name="Shin S.C."/>
            <person name="Jin Y.K."/>
            <person name="Park Y."/>
        </authorList>
    </citation>
    <scope>NUCLEOTIDE SEQUENCE [LARGE SCALE GENOMIC DNA]</scope>
    <source>
        <strain evidence="3 4">PAMC 28998</strain>
    </source>
</reference>
<feature type="domain" description="Phytase-like" evidence="2">
    <location>
        <begin position="47"/>
        <end position="347"/>
    </location>
</feature>